<evidence type="ECO:0000313" key="1">
    <source>
        <dbReference type="EMBL" id="MBB3174631.1"/>
    </source>
</evidence>
<dbReference type="Gene3D" id="3.90.550.10">
    <property type="entry name" value="Spore Coat Polysaccharide Biosynthesis Protein SpsA, Chain A"/>
    <property type="match status" value="1"/>
</dbReference>
<dbReference type="SUPFAM" id="SSF53448">
    <property type="entry name" value="Nucleotide-diphospho-sugar transferases"/>
    <property type="match status" value="1"/>
</dbReference>
<dbReference type="AlphaFoldDB" id="A0A839V5A7"/>
<name>A0A839V5A7_9PROT</name>
<keyword evidence="2" id="KW-1185">Reference proteome</keyword>
<dbReference type="EMBL" id="JACHXV010000009">
    <property type="protein sequence ID" value="MBB3174631.1"/>
    <property type="molecule type" value="Genomic_DNA"/>
</dbReference>
<dbReference type="Proteomes" id="UP000557688">
    <property type="component" value="Unassembled WGS sequence"/>
</dbReference>
<accession>A0A839V5A7</accession>
<sequence>MSLNIVVGIATAGRPEILSQTLADLRRQSRIPDAVVVCAPSEADFGAAREIDPGAPARFLLGARGLTRQRNRIIDASPEADVMLFLDDDFLLDPGYVAAIEQAMTADPSIVVATGLVLADGINGPGLGFAEGLSVLSHPRRDRTAIEPVFSGYGCNMALRLAPMRAHRLAFDEVLPLYGWQEDVDLCRQLSPHGRIVQVDAAQGVHLGTKSGRNSGVRLGYSQIANPLYLARKKQGYPLGRALEHATRNMAANIARSLRPEPWVDRRGRLRGNVLALRDLLRGRMTPQQVLDL</sequence>
<organism evidence="1 2">
    <name type="scientific">Endobacter medicaginis</name>
    <dbReference type="NCBI Taxonomy" id="1181271"/>
    <lineage>
        <taxon>Bacteria</taxon>
        <taxon>Pseudomonadati</taxon>
        <taxon>Pseudomonadota</taxon>
        <taxon>Alphaproteobacteria</taxon>
        <taxon>Acetobacterales</taxon>
        <taxon>Acetobacteraceae</taxon>
        <taxon>Endobacter</taxon>
    </lineage>
</organism>
<evidence type="ECO:0000313" key="2">
    <source>
        <dbReference type="Proteomes" id="UP000557688"/>
    </source>
</evidence>
<gene>
    <name evidence="1" type="ORF">FHR90_002476</name>
</gene>
<comment type="caution">
    <text evidence="1">The sequence shown here is derived from an EMBL/GenBank/DDBJ whole genome shotgun (WGS) entry which is preliminary data.</text>
</comment>
<proteinExistence type="predicted"/>
<protein>
    <submittedName>
        <fullName evidence="1">GT2 family glycosyltransferase</fullName>
    </submittedName>
</protein>
<dbReference type="InterPro" id="IPR029044">
    <property type="entry name" value="Nucleotide-diphossugar_trans"/>
</dbReference>
<keyword evidence="1" id="KW-0808">Transferase</keyword>
<dbReference type="RefSeq" id="WP_218062027.1">
    <property type="nucleotide sequence ID" value="NZ_JABXXQ010000136.1"/>
</dbReference>
<dbReference type="GO" id="GO:0016740">
    <property type="term" value="F:transferase activity"/>
    <property type="evidence" value="ECO:0007669"/>
    <property type="project" value="UniProtKB-KW"/>
</dbReference>
<reference evidence="1 2" key="1">
    <citation type="submission" date="2020-08" db="EMBL/GenBank/DDBJ databases">
        <title>Genomic Encyclopedia of Type Strains, Phase III (KMG-III): the genomes of soil and plant-associated and newly described type strains.</title>
        <authorList>
            <person name="Whitman W."/>
        </authorList>
    </citation>
    <scope>NUCLEOTIDE SEQUENCE [LARGE SCALE GENOMIC DNA]</scope>
    <source>
        <strain evidence="1 2">CECT 8088</strain>
    </source>
</reference>